<keyword evidence="2" id="KW-1185">Reference proteome</keyword>
<reference evidence="1 2" key="1">
    <citation type="journal article" date="2017" name="G3 (Bethesda)">
        <title>The Physical Genome Mapping of Anopheles albimanus Corrected Scaffold Misassemblies and Identified Interarm Rearrangements in Genus Anopheles.</title>
        <authorList>
            <person name="Artemov G.N."/>
            <person name="Peery A.N."/>
            <person name="Jiang X."/>
            <person name="Tu Z."/>
            <person name="Stegniy V.N."/>
            <person name="Sharakhova M.V."/>
            <person name="Sharakhov I.V."/>
        </authorList>
    </citation>
    <scope>NUCLEOTIDE SEQUENCE [LARGE SCALE GENOMIC DNA]</scope>
    <source>
        <strain evidence="1 2">ALBI9_A</strain>
    </source>
</reference>
<accession>A0A8W7JNQ5</accession>
<proteinExistence type="predicted"/>
<evidence type="ECO:0000313" key="2">
    <source>
        <dbReference type="Proteomes" id="UP000069272"/>
    </source>
</evidence>
<dbReference type="EnsemblMetazoa" id="AALB005492-RA">
    <property type="protein sequence ID" value="AALB005492-PA"/>
    <property type="gene ID" value="AALB005492"/>
</dbReference>
<evidence type="ECO:0000313" key="1">
    <source>
        <dbReference type="EnsemblMetazoa" id="AALB005492-PA"/>
    </source>
</evidence>
<protein>
    <submittedName>
        <fullName evidence="1">Uncharacterized protein</fullName>
    </submittedName>
</protein>
<organism evidence="1 2">
    <name type="scientific">Anopheles albimanus</name>
    <name type="common">New world malaria mosquito</name>
    <dbReference type="NCBI Taxonomy" id="7167"/>
    <lineage>
        <taxon>Eukaryota</taxon>
        <taxon>Metazoa</taxon>
        <taxon>Ecdysozoa</taxon>
        <taxon>Arthropoda</taxon>
        <taxon>Hexapoda</taxon>
        <taxon>Insecta</taxon>
        <taxon>Pterygota</taxon>
        <taxon>Neoptera</taxon>
        <taxon>Endopterygota</taxon>
        <taxon>Diptera</taxon>
        <taxon>Nematocera</taxon>
        <taxon>Culicoidea</taxon>
        <taxon>Culicidae</taxon>
        <taxon>Anophelinae</taxon>
        <taxon>Anopheles</taxon>
    </lineage>
</organism>
<reference evidence="1" key="2">
    <citation type="submission" date="2022-08" db="UniProtKB">
        <authorList>
            <consortium name="EnsemblMetazoa"/>
        </authorList>
    </citation>
    <scope>IDENTIFICATION</scope>
    <source>
        <strain evidence="1">STECLA/ALBI9_A</strain>
    </source>
</reference>
<dbReference type="Proteomes" id="UP000069272">
    <property type="component" value="Chromosome 3L"/>
</dbReference>
<dbReference type="AlphaFoldDB" id="A0A8W7JNQ5"/>
<sequence>MCCITSDRLDRSALPTNQLSALITVVTRVARVSLFTRLATTAANMPAAFVFAGEGLATGNHQEARSMDA</sequence>
<name>A0A8W7JNQ5_ANOAL</name>